<gene>
    <name evidence="1" type="ORF">JYA64_04150</name>
</gene>
<proteinExistence type="predicted"/>
<protein>
    <submittedName>
        <fullName evidence="1">Uncharacterized protein</fullName>
    </submittedName>
</protein>
<dbReference type="EMBL" id="JAFHKS010000042">
    <property type="protein sequence ID" value="MBN3544469.1"/>
    <property type="molecule type" value="Genomic_DNA"/>
</dbReference>
<keyword evidence="2" id="KW-1185">Reference proteome</keyword>
<evidence type="ECO:0000313" key="2">
    <source>
        <dbReference type="Proteomes" id="UP001319060"/>
    </source>
</evidence>
<organism evidence="1 2">
    <name type="scientific">Fictibacillus barbaricus</name>
    <dbReference type="NCBI Taxonomy" id="182136"/>
    <lineage>
        <taxon>Bacteria</taxon>
        <taxon>Bacillati</taxon>
        <taxon>Bacillota</taxon>
        <taxon>Bacilli</taxon>
        <taxon>Bacillales</taxon>
        <taxon>Fictibacillaceae</taxon>
        <taxon>Fictibacillus</taxon>
    </lineage>
</organism>
<evidence type="ECO:0000313" key="1">
    <source>
        <dbReference type="EMBL" id="MBN3544469.1"/>
    </source>
</evidence>
<name>A0ABS2Z8K2_9BACL</name>
<comment type="caution">
    <text evidence="1">The sequence shown here is derived from an EMBL/GenBank/DDBJ whole genome shotgun (WGS) entry which is preliminary data.</text>
</comment>
<dbReference type="Proteomes" id="UP001319060">
    <property type="component" value="Unassembled WGS sequence"/>
</dbReference>
<dbReference type="RefSeq" id="WP_188403831.1">
    <property type="nucleotide sequence ID" value="NZ_BMCE01000002.1"/>
</dbReference>
<reference evidence="1 2" key="1">
    <citation type="submission" date="2021-01" db="EMBL/GenBank/DDBJ databases">
        <title>Genome Sequencing of Type Strains.</title>
        <authorList>
            <person name="Lemaire J.F."/>
            <person name="Inderbitzin P."/>
            <person name="Collins S.B."/>
            <person name="Wespe N."/>
            <person name="Knight-Connoni V."/>
        </authorList>
    </citation>
    <scope>NUCLEOTIDE SEQUENCE [LARGE SCALE GENOMIC DNA]</scope>
    <source>
        <strain evidence="1 2">DSM 14730</strain>
    </source>
</reference>
<accession>A0ABS2Z8K2</accession>
<sequence>MNLYYLEKMIEMKQREMEQIARERRELYSSKKKRPVLFFHSLFAKKTTNQTRQVCCA</sequence>